<sequence length="190" mass="21222">MKTTLLIILLASIYLLHARADVTDVPVYPDFDVHKLAGIWYPIAVVLKNREPVNTIPIDNVVEPSDAGDLVLKMRYIKDGACQVTDVNVVHTDQAGVFTVPATSETVRMVDVDYESYHIVHVVVKDSYSLYLLSRTREPSDDVKTKFKELAETLGFDVNKIIYENLAGKSEFGGMFVECTTSIISIKVLQ</sequence>
<evidence type="ECO:0000313" key="6">
    <source>
        <dbReference type="RefSeq" id="XP_015272269.1"/>
    </source>
</evidence>
<dbReference type="SUPFAM" id="SSF50814">
    <property type="entry name" value="Lipocalins"/>
    <property type="match status" value="1"/>
</dbReference>
<dbReference type="PANTHER" id="PTHR11430">
    <property type="entry name" value="LIPOCALIN"/>
    <property type="match status" value="1"/>
</dbReference>
<keyword evidence="5" id="KW-1185">Reference proteome</keyword>
<dbReference type="InterPro" id="IPR000566">
    <property type="entry name" value="Lipocln_cytosolic_FA-bd_dom"/>
</dbReference>
<evidence type="ECO:0000259" key="4">
    <source>
        <dbReference type="Pfam" id="PF00061"/>
    </source>
</evidence>
<dbReference type="InterPro" id="IPR002345">
    <property type="entry name" value="Lipocalin"/>
</dbReference>
<feature type="chain" id="PRO_5047001068" evidence="3">
    <location>
        <begin position="21"/>
        <end position="190"/>
    </location>
</feature>
<dbReference type="GeneID" id="107115158"/>
<dbReference type="InterPro" id="IPR012674">
    <property type="entry name" value="Calycin"/>
</dbReference>
<evidence type="ECO:0000256" key="2">
    <source>
        <dbReference type="RuleBase" id="RU003695"/>
    </source>
</evidence>
<dbReference type="PROSITE" id="PS00213">
    <property type="entry name" value="LIPOCALIN"/>
    <property type="match status" value="1"/>
</dbReference>
<evidence type="ECO:0000256" key="3">
    <source>
        <dbReference type="SAM" id="SignalP"/>
    </source>
</evidence>
<dbReference type="Proteomes" id="UP000694871">
    <property type="component" value="Unplaced"/>
</dbReference>
<name>A0ABM1KEY2_GEKJA</name>
<protein>
    <submittedName>
        <fullName evidence="6">Epididymal secretory protein 4-like</fullName>
    </submittedName>
</protein>
<feature type="domain" description="Lipocalin/cytosolic fatty-acid binding" evidence="4">
    <location>
        <begin position="37"/>
        <end position="163"/>
    </location>
</feature>
<keyword evidence="3" id="KW-0732">Signal</keyword>
<dbReference type="Gene3D" id="2.40.128.20">
    <property type="match status" value="1"/>
</dbReference>
<dbReference type="RefSeq" id="XP_015272269.1">
    <property type="nucleotide sequence ID" value="XM_015416783.1"/>
</dbReference>
<feature type="signal peptide" evidence="3">
    <location>
        <begin position="1"/>
        <end position="20"/>
    </location>
</feature>
<dbReference type="Pfam" id="PF00061">
    <property type="entry name" value="Lipocalin"/>
    <property type="match status" value="1"/>
</dbReference>
<reference evidence="6" key="1">
    <citation type="submission" date="2025-08" db="UniProtKB">
        <authorList>
            <consortium name="RefSeq"/>
        </authorList>
    </citation>
    <scope>IDENTIFICATION</scope>
</reference>
<proteinExistence type="inferred from homology"/>
<organism evidence="5 6">
    <name type="scientific">Gekko japonicus</name>
    <name type="common">Schlegel's Japanese gecko</name>
    <dbReference type="NCBI Taxonomy" id="146911"/>
    <lineage>
        <taxon>Eukaryota</taxon>
        <taxon>Metazoa</taxon>
        <taxon>Chordata</taxon>
        <taxon>Craniata</taxon>
        <taxon>Vertebrata</taxon>
        <taxon>Euteleostomi</taxon>
        <taxon>Lepidosauria</taxon>
        <taxon>Squamata</taxon>
        <taxon>Bifurcata</taxon>
        <taxon>Gekkota</taxon>
        <taxon>Gekkonidae</taxon>
        <taxon>Gekkoninae</taxon>
        <taxon>Gekko</taxon>
    </lineage>
</organism>
<accession>A0ABM1KEY2</accession>
<evidence type="ECO:0000313" key="5">
    <source>
        <dbReference type="Proteomes" id="UP000694871"/>
    </source>
</evidence>
<evidence type="ECO:0000256" key="1">
    <source>
        <dbReference type="ARBA" id="ARBA00006889"/>
    </source>
</evidence>
<dbReference type="InterPro" id="IPR022272">
    <property type="entry name" value="Lipocalin_CS"/>
</dbReference>
<comment type="similarity">
    <text evidence="1 2">Belongs to the calycin superfamily. Lipocalin family.</text>
</comment>
<gene>
    <name evidence="6" type="primary">LOC107115158</name>
</gene>
<dbReference type="PRINTS" id="PR00179">
    <property type="entry name" value="LIPOCALIN"/>
</dbReference>
<dbReference type="PANTHER" id="PTHR11430:SF77">
    <property type="entry name" value="LIPOCALIN-LIKE 1 PROTEIN"/>
    <property type="match status" value="1"/>
</dbReference>